<protein>
    <submittedName>
        <fullName evidence="2">Uncharacterized protein</fullName>
    </submittedName>
</protein>
<dbReference type="EMBL" id="JAGTPW010000027">
    <property type="protein sequence ID" value="MBR8645142.1"/>
    <property type="molecule type" value="Genomic_DNA"/>
</dbReference>
<proteinExistence type="predicted"/>
<gene>
    <name evidence="2" type="ORF">KEH51_15745</name>
</gene>
<evidence type="ECO:0000313" key="2">
    <source>
        <dbReference type="EMBL" id="MBR8645142.1"/>
    </source>
</evidence>
<dbReference type="Proteomes" id="UP000680045">
    <property type="component" value="Unassembled WGS sequence"/>
</dbReference>
<evidence type="ECO:0000313" key="3">
    <source>
        <dbReference type="Proteomes" id="UP000680045"/>
    </source>
</evidence>
<accession>A0A941FRC6</accession>
<dbReference type="AlphaFoldDB" id="A0A941FRC6"/>
<comment type="caution">
    <text evidence="2">The sequence shown here is derived from an EMBL/GenBank/DDBJ whole genome shotgun (WGS) entry which is preliminary data.</text>
</comment>
<reference evidence="2" key="1">
    <citation type="submission" date="2021-04" db="EMBL/GenBank/DDBJ databases">
        <title>Whole genome sequencing of Enterococci isolates from hospitalized patients.</title>
        <authorList>
            <person name="Ogoti B.M."/>
            <person name="Onyambu F.G."/>
        </authorList>
    </citation>
    <scope>NUCLEOTIDE SEQUENCE</scope>
    <source>
        <strain evidence="2">242</strain>
    </source>
</reference>
<organism evidence="2 3">
    <name type="scientific">Peribacillus frigoritolerans</name>
    <dbReference type="NCBI Taxonomy" id="450367"/>
    <lineage>
        <taxon>Bacteria</taxon>
        <taxon>Bacillati</taxon>
        <taxon>Bacillota</taxon>
        <taxon>Bacilli</taxon>
        <taxon>Bacillales</taxon>
        <taxon>Bacillaceae</taxon>
        <taxon>Peribacillus</taxon>
    </lineage>
</organism>
<keyword evidence="1" id="KW-0175">Coiled coil</keyword>
<name>A0A941FRC6_9BACI</name>
<sequence length="225" mass="26123">MSSILSEPEVIAAVVAAVIAAIASYKNSQSNLANQKEIAALSQNFQKSQQELNNEYQIALNELNNNFNIALEELRNQQSKDFLHFSLHQNKLFESLVELWSSMAELKLQGESLWENNRQTSLNKFKSTLYNCILYLEKARIILPDNIYFEMKETLNTFKEYASGKEALSNLRDEFKTTGHIFDYNDYNNINSYTKQVDLNKVNKTRYEQSLDVLYLHIKHVYTVN</sequence>
<evidence type="ECO:0000256" key="1">
    <source>
        <dbReference type="SAM" id="Coils"/>
    </source>
</evidence>
<feature type="coiled-coil region" evidence="1">
    <location>
        <begin position="42"/>
        <end position="80"/>
    </location>
</feature>